<dbReference type="GO" id="GO:0005886">
    <property type="term" value="C:plasma membrane"/>
    <property type="evidence" value="ECO:0007669"/>
    <property type="project" value="UniProtKB-SubCell"/>
</dbReference>
<keyword evidence="14" id="KW-0472">Membrane</keyword>
<evidence type="ECO:0000256" key="7">
    <source>
        <dbReference type="ARBA" id="ARBA00023180"/>
    </source>
</evidence>
<dbReference type="Proteomes" id="UP001634394">
    <property type="component" value="Unassembled WGS sequence"/>
</dbReference>
<feature type="chain" id="PRO_5044781985" description="UPAR/Ly6 domain-containing protein qvr" evidence="15">
    <location>
        <begin position="26"/>
        <end position="147"/>
    </location>
</feature>
<keyword evidence="5" id="KW-0090">Biological rhythms</keyword>
<evidence type="ECO:0000256" key="10">
    <source>
        <dbReference type="ARBA" id="ARBA00044524"/>
    </source>
</evidence>
<comment type="subunit">
    <text evidence="13">Interacts (via loop 2 of the three-fingered Ly-6 domain) with Sh/shaker; this interaction may stabilize both components of the complex and may be required for targeting or retention of Sh/shaker to neural cell projections. Interacts (via loop 2 of the three-fingered Ly-6 domain) with nAChRalpha3 and potentially other nicotinic acetylcholine receptors; this interaction is required for antagonism of nicotinic acetylcholine receptors.</text>
</comment>
<comment type="function">
    <text evidence="12">Bifunctional regulator of neuronal activity in the mushroom body, and possibly other regions of the brain, that acts as a signaling molecule required for homeostatic regulation of sleep under normal conditions and after sleep deprivation. Reduces neuronal excitability by enhancing Sh/shaker K(+) channel activity; possibly by stabilizing Sh/shaker to increase protein levels, accelerating its activation kinetics, slowing C-type inactivation and enhancing recovery from inactivation. Specifically affects the A-type K(+) current. Antagonizes nicotinic acetylcholine receptors (nAChRs) to reduce synaptic transmission, possibly by preventing their localization to the cell surface. Required for regulation of neuromuscular excitability and plasticity at neuromuscular junctions.</text>
</comment>
<dbReference type="PANTHER" id="PTHR33562:SF31">
    <property type="entry name" value="PROTEIN QUIVER"/>
    <property type="match status" value="1"/>
</dbReference>
<evidence type="ECO:0000256" key="2">
    <source>
        <dbReference type="ARBA" id="ARBA00010522"/>
    </source>
</evidence>
<evidence type="ECO:0000256" key="6">
    <source>
        <dbReference type="ARBA" id="ARBA00023157"/>
    </source>
</evidence>
<dbReference type="GO" id="GO:0045121">
    <property type="term" value="C:membrane raft"/>
    <property type="evidence" value="ECO:0007669"/>
    <property type="project" value="UniProtKB-SubCell"/>
</dbReference>
<comment type="subcellular location">
    <subcellularLocation>
        <location evidence="1">Cell membrane</location>
        <topology evidence="1">Lipid-anchor</topology>
        <topology evidence="1">GPI-anchor</topology>
        <orientation evidence="1">Extracellular side</orientation>
    </subcellularLocation>
    <subcellularLocation>
        <location evidence="9">Membrane raft</location>
        <topology evidence="9">Lipid-anchor</topology>
        <topology evidence="9">GPI-anchor</topology>
        <orientation evidence="9">Extracellular side</orientation>
    </subcellularLocation>
</comment>
<dbReference type="SUPFAM" id="SSF57302">
    <property type="entry name" value="Snake toxin-like"/>
    <property type="match status" value="1"/>
</dbReference>
<evidence type="ECO:0000256" key="5">
    <source>
        <dbReference type="ARBA" id="ARBA00023108"/>
    </source>
</evidence>
<keyword evidence="3" id="KW-1003">Cell membrane</keyword>
<keyword evidence="6" id="KW-1015">Disulfide bond</keyword>
<comment type="similarity">
    <text evidence="2">Belongs to the quiver family.</text>
</comment>
<keyword evidence="14" id="KW-1133">Transmembrane helix</keyword>
<evidence type="ECO:0000256" key="8">
    <source>
        <dbReference type="ARBA" id="ARBA00031037"/>
    </source>
</evidence>
<evidence type="ECO:0000313" key="16">
    <source>
        <dbReference type="EMBL" id="KAL3876837.1"/>
    </source>
</evidence>
<keyword evidence="17" id="KW-1185">Reference proteome</keyword>
<dbReference type="InterPro" id="IPR031424">
    <property type="entry name" value="QVR-like"/>
</dbReference>
<accession>A0ABD3WSR6</accession>
<protein>
    <recommendedName>
        <fullName evidence="10">UPAR/Ly6 domain-containing protein qvr</fullName>
    </recommendedName>
    <alternativeName>
        <fullName evidence="11">Protein quiver</fullName>
    </alternativeName>
    <alternativeName>
        <fullName evidence="8">Protein sleepless</fullName>
    </alternativeName>
</protein>
<evidence type="ECO:0000256" key="11">
    <source>
        <dbReference type="ARBA" id="ARBA00044561"/>
    </source>
</evidence>
<dbReference type="GO" id="GO:0048511">
    <property type="term" value="P:rhythmic process"/>
    <property type="evidence" value="ECO:0007669"/>
    <property type="project" value="UniProtKB-KW"/>
</dbReference>
<comment type="caution">
    <text evidence="16">The sequence shown here is derived from an EMBL/GenBank/DDBJ whole genome shotgun (WGS) entry which is preliminary data.</text>
</comment>
<evidence type="ECO:0000313" key="17">
    <source>
        <dbReference type="Proteomes" id="UP001634394"/>
    </source>
</evidence>
<sequence>MMARPRWQYLLFILGFIVYIHKGEAIQCYQCDSNEDGKQCPQEETFDTKINAVVDCNSFEAHTPGKFCVKIYQESPGWNGWIKVTRRCASQTDEGVAWGCRWQWDDVGVFKNTCYCESDGCNGASSMSISLVFATVLGLVSVFWKYL</sequence>
<evidence type="ECO:0000256" key="12">
    <source>
        <dbReference type="ARBA" id="ARBA00045788"/>
    </source>
</evidence>
<evidence type="ECO:0000256" key="1">
    <source>
        <dbReference type="ARBA" id="ARBA00004471"/>
    </source>
</evidence>
<keyword evidence="7" id="KW-0325">Glycoprotein</keyword>
<organism evidence="16 17">
    <name type="scientific">Sinanodonta woodiana</name>
    <name type="common">Chinese pond mussel</name>
    <name type="synonym">Anodonta woodiana</name>
    <dbReference type="NCBI Taxonomy" id="1069815"/>
    <lineage>
        <taxon>Eukaryota</taxon>
        <taxon>Metazoa</taxon>
        <taxon>Spiralia</taxon>
        <taxon>Lophotrochozoa</taxon>
        <taxon>Mollusca</taxon>
        <taxon>Bivalvia</taxon>
        <taxon>Autobranchia</taxon>
        <taxon>Heteroconchia</taxon>
        <taxon>Palaeoheterodonta</taxon>
        <taxon>Unionida</taxon>
        <taxon>Unionoidea</taxon>
        <taxon>Unionidae</taxon>
        <taxon>Unioninae</taxon>
        <taxon>Sinanodonta</taxon>
    </lineage>
</organism>
<dbReference type="AlphaFoldDB" id="A0ABD3WSR6"/>
<reference evidence="16 17" key="1">
    <citation type="submission" date="2024-11" db="EMBL/GenBank/DDBJ databases">
        <title>Chromosome-level genome assembly of the freshwater bivalve Anodonta woodiana.</title>
        <authorList>
            <person name="Chen X."/>
        </authorList>
    </citation>
    <scope>NUCLEOTIDE SEQUENCE [LARGE SCALE GENOMIC DNA]</scope>
    <source>
        <strain evidence="16">MN2024</strain>
        <tissue evidence="16">Gills</tissue>
    </source>
</reference>
<feature type="signal peptide" evidence="15">
    <location>
        <begin position="1"/>
        <end position="25"/>
    </location>
</feature>
<dbReference type="InterPro" id="IPR050975">
    <property type="entry name" value="Sleep_regulator"/>
</dbReference>
<name>A0ABD3WSR6_SINWO</name>
<evidence type="ECO:0000256" key="13">
    <source>
        <dbReference type="ARBA" id="ARBA00046769"/>
    </source>
</evidence>
<evidence type="ECO:0000256" key="3">
    <source>
        <dbReference type="ARBA" id="ARBA00022475"/>
    </source>
</evidence>
<dbReference type="EMBL" id="JBJQND010000005">
    <property type="protein sequence ID" value="KAL3876837.1"/>
    <property type="molecule type" value="Genomic_DNA"/>
</dbReference>
<gene>
    <name evidence="16" type="ORF">ACJMK2_034623</name>
</gene>
<keyword evidence="14" id="KW-0812">Transmembrane</keyword>
<dbReference type="PANTHER" id="PTHR33562">
    <property type="entry name" value="ATILLA, ISOFORM B-RELATED-RELATED"/>
    <property type="match status" value="1"/>
</dbReference>
<evidence type="ECO:0000256" key="9">
    <source>
        <dbReference type="ARBA" id="ARBA00044499"/>
    </source>
</evidence>
<evidence type="ECO:0000256" key="15">
    <source>
        <dbReference type="SAM" id="SignalP"/>
    </source>
</evidence>
<feature type="transmembrane region" description="Helical" evidence="14">
    <location>
        <begin position="124"/>
        <end position="144"/>
    </location>
</feature>
<dbReference type="InterPro" id="IPR045860">
    <property type="entry name" value="Snake_toxin-like_sf"/>
</dbReference>
<evidence type="ECO:0000256" key="14">
    <source>
        <dbReference type="SAM" id="Phobius"/>
    </source>
</evidence>
<keyword evidence="4 15" id="KW-0732">Signal</keyword>
<evidence type="ECO:0000256" key="4">
    <source>
        <dbReference type="ARBA" id="ARBA00022729"/>
    </source>
</evidence>
<proteinExistence type="inferred from homology"/>
<dbReference type="Pfam" id="PF17064">
    <property type="entry name" value="QVR"/>
    <property type="match status" value="1"/>
</dbReference>